<sequence length="386" mass="42718">MTAEPENDSESPKRRGRIPQTAWPRILERYKAGATLSAIAREFDCTPSAISYIVRKAEAAGVGAEGGEAAPAQGELAPVTAPTPAPAPAPVVEAAPVPEPAPLAPLVESTPVPTGGEVRLPDPLRGDTQREPAARLEHRGEGPRQPRADLPPREPREPRQPLEGRPQGDRPPRPPQEGRPEMRRPGGDQPQRPPMGQGGQPQQRPFPPREGGEQQQPRGDRDQRFQNQRFERGEGGDRGQRPQQDRFRNERADRGNDRGFQNRGNRDELDYDVPAGLELSDKPPEATYPYLRHRNANRLEAAEVPSVPADQRMEAAAKAVADAYRGWKTQAPDVTAQVLTDALHELRKVVARMEIEMSASRKEEQRSMPLPNYRYNQLPAPQQSRS</sequence>
<feature type="compositionally biased region" description="Low complexity" evidence="1">
    <location>
        <begin position="62"/>
        <end position="80"/>
    </location>
</feature>
<feature type="compositionally biased region" description="Basic and acidic residues" evidence="1">
    <location>
        <begin position="218"/>
        <end position="257"/>
    </location>
</feature>
<keyword evidence="3" id="KW-1185">Reference proteome</keyword>
<proteinExistence type="predicted"/>
<dbReference type="Proteomes" id="UP000501891">
    <property type="component" value="Chromosome"/>
</dbReference>
<name>A0A858R6G5_9PROT</name>
<evidence type="ECO:0000256" key="1">
    <source>
        <dbReference type="SAM" id="MobiDB-lite"/>
    </source>
</evidence>
<organism evidence="2 3">
    <name type="scientific">Aerophototrophica crusticola</name>
    <dbReference type="NCBI Taxonomy" id="1709002"/>
    <lineage>
        <taxon>Bacteria</taxon>
        <taxon>Pseudomonadati</taxon>
        <taxon>Pseudomonadota</taxon>
        <taxon>Alphaproteobacteria</taxon>
        <taxon>Rhodospirillales</taxon>
        <taxon>Rhodospirillaceae</taxon>
        <taxon>Aerophototrophica</taxon>
    </lineage>
</organism>
<feature type="compositionally biased region" description="Basic and acidic residues" evidence="1">
    <location>
        <begin position="119"/>
        <end position="186"/>
    </location>
</feature>
<accession>A0A858R6G5</accession>
<feature type="region of interest" description="Disordered" evidence="1">
    <location>
        <begin position="1"/>
        <end position="20"/>
    </location>
</feature>
<dbReference type="KEGG" id="acru:HHL28_07975"/>
<dbReference type="AlphaFoldDB" id="A0A858R6G5"/>
<feature type="region of interest" description="Disordered" evidence="1">
    <location>
        <begin position="358"/>
        <end position="386"/>
    </location>
</feature>
<evidence type="ECO:0000313" key="2">
    <source>
        <dbReference type="EMBL" id="QJE73030.1"/>
    </source>
</evidence>
<protein>
    <submittedName>
        <fullName evidence="2">Uncharacterized protein</fullName>
    </submittedName>
</protein>
<feature type="region of interest" description="Disordered" evidence="1">
    <location>
        <begin position="62"/>
        <end position="288"/>
    </location>
</feature>
<evidence type="ECO:0000313" key="3">
    <source>
        <dbReference type="Proteomes" id="UP000501891"/>
    </source>
</evidence>
<dbReference type="EMBL" id="CP051775">
    <property type="protein sequence ID" value="QJE73030.1"/>
    <property type="molecule type" value="Genomic_DNA"/>
</dbReference>
<reference evidence="2" key="1">
    <citation type="submission" date="2020-04" db="EMBL/GenBank/DDBJ databases">
        <title>A desert anoxygenic phototrophic bacterium fixes CO2 using RubisCO under aerobic conditions.</title>
        <authorList>
            <person name="Tang K."/>
        </authorList>
    </citation>
    <scope>NUCLEOTIDE SEQUENCE [LARGE SCALE GENOMIC DNA]</scope>
    <source>
        <strain evidence="2">MIMtkB3</strain>
    </source>
</reference>
<gene>
    <name evidence="2" type="ORF">HHL28_07975</name>
</gene>